<dbReference type="Proteomes" id="UP000653156">
    <property type="component" value="Chromosome"/>
</dbReference>
<name>A0A892ZD36_9NEIS</name>
<proteinExistence type="predicted"/>
<evidence type="ECO:0000313" key="2">
    <source>
        <dbReference type="Proteomes" id="UP000653156"/>
    </source>
</evidence>
<protein>
    <submittedName>
        <fullName evidence="1">Uncharacterized protein</fullName>
    </submittedName>
</protein>
<reference evidence="1" key="1">
    <citation type="submission" date="2021-02" db="EMBL/GenBank/DDBJ databases">
        <title>Neisseriaceae sp. 26B isolated from the cloaca of a Common Toad-headed Turtle (Mesoclemmys nasuta).</title>
        <authorList>
            <person name="Spergser J."/>
            <person name="Busse H.-J."/>
        </authorList>
    </citation>
    <scope>NUCLEOTIDE SEQUENCE</scope>
    <source>
        <strain evidence="1">26B</strain>
    </source>
</reference>
<dbReference type="RefSeq" id="WP_230338144.1">
    <property type="nucleotide sequence ID" value="NZ_CP069798.1"/>
</dbReference>
<evidence type="ECO:0000313" key="1">
    <source>
        <dbReference type="EMBL" id="QRQ80852.1"/>
    </source>
</evidence>
<organism evidence="1 2">
    <name type="scientific">Paralysiella testudinis</name>
    <dbReference type="NCBI Taxonomy" id="2809020"/>
    <lineage>
        <taxon>Bacteria</taxon>
        <taxon>Pseudomonadati</taxon>
        <taxon>Pseudomonadota</taxon>
        <taxon>Betaproteobacteria</taxon>
        <taxon>Neisseriales</taxon>
        <taxon>Neisseriaceae</taxon>
        <taxon>Paralysiella</taxon>
    </lineage>
</organism>
<keyword evidence="2" id="KW-1185">Reference proteome</keyword>
<gene>
    <name evidence="1" type="ORF">JQU52_08815</name>
</gene>
<dbReference type="AlphaFoldDB" id="A0A892ZD36"/>
<accession>A0A892ZD36</accession>
<dbReference type="KEGG" id="ptes:JQU52_08815"/>
<dbReference type="EMBL" id="CP069798">
    <property type="protein sequence ID" value="QRQ80852.1"/>
    <property type="molecule type" value="Genomic_DNA"/>
</dbReference>
<sequence length="360" mass="42465">MEQVTNYTNTSPILAYFSLVADTLSCLMQCVKLREYTWKKQIDQFHKNIRFVNPSNHNQSAIDFMQRLSLFNHPDLLNYPHTNHWHWVYHPYLDGLHTVNTITESRSTFYKIFNAHQVNSAIQAADIGWCYLSLVKKFLSKNADKKQLRRFHENHKRHQSAVVDLVQKYYHSEPDPQGQVYQFSYPFSEQFDYTDTSVERMLNEFGGYWGKLINDIKSVDTNLNVKIHFIKKLNVLFDPPRMNGLVYIENFKNEHLKLSDYPKLKLEPINLPPLPTLLPTTDLKSKTDVKNGVLKAYREQQVEKRAEKKKLFNQEVERVKQFLQLDLEMVAQLKFSTQDEPGNLTNKSKKRFFSTSYSIE</sequence>